<accession>A0A2N5SFE1</accession>
<evidence type="ECO:0000313" key="3">
    <source>
        <dbReference type="Proteomes" id="UP000235388"/>
    </source>
</evidence>
<dbReference type="OrthoDB" id="2430314at2759"/>
<sequence length="217" mass="24988">MKPQNSNNLAILGLFGARELKILDFTENYLPMGRYFLKKIVRLHTITGSVTKSPASSPNYHRLHHQITRSVTNNKYLPIPVMDPSTLSEQQMQLCFHQAHHLLVIRRRGFLGLERAKILYLAYQMYTHLSKAKPIRKHISILTGAMWVDELINNPNPSSFYENMGMTVPTFMKLKDLLEGHGVLCDSKYVTSTEKLATLLYMLITGLSNRKLQQRFQ</sequence>
<comment type="caution">
    <text evidence="2">The sequence shown here is derived from an EMBL/GenBank/DDBJ whole genome shotgun (WGS) entry which is preliminary data.</text>
</comment>
<dbReference type="Proteomes" id="UP000235388">
    <property type="component" value="Unassembled WGS sequence"/>
</dbReference>
<protein>
    <recommendedName>
        <fullName evidence="1">DUF8040 domain-containing protein</fullName>
    </recommendedName>
</protein>
<reference evidence="2 3" key="1">
    <citation type="submission" date="2017-11" db="EMBL/GenBank/DDBJ databases">
        <title>De novo assembly and phasing of dikaryotic genomes from two isolates of Puccinia coronata f. sp. avenae, the causal agent of oat crown rust.</title>
        <authorList>
            <person name="Miller M.E."/>
            <person name="Zhang Y."/>
            <person name="Omidvar V."/>
            <person name="Sperschneider J."/>
            <person name="Schwessinger B."/>
            <person name="Raley C."/>
            <person name="Palmer J.M."/>
            <person name="Garnica D."/>
            <person name="Upadhyaya N."/>
            <person name="Rathjen J."/>
            <person name="Taylor J.M."/>
            <person name="Park R.F."/>
            <person name="Dodds P.N."/>
            <person name="Hirsch C.D."/>
            <person name="Kianian S.F."/>
            <person name="Figueroa M."/>
        </authorList>
    </citation>
    <scope>NUCLEOTIDE SEQUENCE [LARGE SCALE GENOMIC DNA]</scope>
    <source>
        <strain evidence="2">12NC29</strain>
    </source>
</reference>
<feature type="domain" description="DUF8040" evidence="1">
    <location>
        <begin position="140"/>
        <end position="217"/>
    </location>
</feature>
<proteinExistence type="predicted"/>
<dbReference type="AlphaFoldDB" id="A0A2N5SFE1"/>
<keyword evidence="3" id="KW-1185">Reference proteome</keyword>
<organism evidence="2 3">
    <name type="scientific">Puccinia coronata f. sp. avenae</name>
    <dbReference type="NCBI Taxonomy" id="200324"/>
    <lineage>
        <taxon>Eukaryota</taxon>
        <taxon>Fungi</taxon>
        <taxon>Dikarya</taxon>
        <taxon>Basidiomycota</taxon>
        <taxon>Pucciniomycotina</taxon>
        <taxon>Pucciniomycetes</taxon>
        <taxon>Pucciniales</taxon>
        <taxon>Pucciniaceae</taxon>
        <taxon>Puccinia</taxon>
    </lineage>
</organism>
<gene>
    <name evidence="2" type="ORF">PCANC_22006</name>
</gene>
<dbReference type="Pfam" id="PF26138">
    <property type="entry name" value="DUF8040"/>
    <property type="match status" value="1"/>
</dbReference>
<evidence type="ECO:0000259" key="1">
    <source>
        <dbReference type="Pfam" id="PF26138"/>
    </source>
</evidence>
<dbReference type="InterPro" id="IPR058353">
    <property type="entry name" value="DUF8040"/>
</dbReference>
<dbReference type="EMBL" id="PGCJ01001000">
    <property type="protein sequence ID" value="PLW11934.1"/>
    <property type="molecule type" value="Genomic_DNA"/>
</dbReference>
<name>A0A2N5SFE1_9BASI</name>
<evidence type="ECO:0000313" key="2">
    <source>
        <dbReference type="EMBL" id="PLW11934.1"/>
    </source>
</evidence>